<keyword evidence="6" id="KW-1185">Reference proteome</keyword>
<dbReference type="InterPro" id="IPR008580">
    <property type="entry name" value="PPPDE_dom"/>
</dbReference>
<name>A0A8S9Z949_9TREM</name>
<dbReference type="SMART" id="SM01179">
    <property type="entry name" value="DUF862"/>
    <property type="match status" value="1"/>
</dbReference>
<organism evidence="5 6">
    <name type="scientific">Paragonimus skrjabini miyazakii</name>
    <dbReference type="NCBI Taxonomy" id="59628"/>
    <lineage>
        <taxon>Eukaryota</taxon>
        <taxon>Metazoa</taxon>
        <taxon>Spiralia</taxon>
        <taxon>Lophotrochozoa</taxon>
        <taxon>Platyhelminthes</taxon>
        <taxon>Trematoda</taxon>
        <taxon>Digenea</taxon>
        <taxon>Plagiorchiida</taxon>
        <taxon>Troglotremata</taxon>
        <taxon>Troglotrematidae</taxon>
        <taxon>Paragonimus</taxon>
    </lineage>
</organism>
<evidence type="ECO:0000259" key="4">
    <source>
        <dbReference type="PROSITE" id="PS51858"/>
    </source>
</evidence>
<dbReference type="EMBL" id="JTDE01000196">
    <property type="protein sequence ID" value="KAF7262013.1"/>
    <property type="molecule type" value="Genomic_DNA"/>
</dbReference>
<keyword evidence="3" id="KW-0378">Hydrolase</keyword>
<evidence type="ECO:0000313" key="6">
    <source>
        <dbReference type="Proteomes" id="UP000822476"/>
    </source>
</evidence>
<evidence type="ECO:0000256" key="2">
    <source>
        <dbReference type="ARBA" id="ARBA00022670"/>
    </source>
</evidence>
<dbReference type="PROSITE" id="PS51858">
    <property type="entry name" value="PPPDE"/>
    <property type="match status" value="1"/>
</dbReference>
<feature type="domain" description="PPPDE" evidence="4">
    <location>
        <begin position="2"/>
        <end position="140"/>
    </location>
</feature>
<evidence type="ECO:0000256" key="3">
    <source>
        <dbReference type="ARBA" id="ARBA00022801"/>
    </source>
</evidence>
<evidence type="ECO:0000256" key="1">
    <source>
        <dbReference type="ARBA" id="ARBA00008140"/>
    </source>
</evidence>
<comment type="similarity">
    <text evidence="1">Belongs to the DeSI family.</text>
</comment>
<comment type="caution">
    <text evidence="5">The sequence shown here is derived from an EMBL/GenBank/DDBJ whole genome shotgun (WGS) entry which is preliminary data.</text>
</comment>
<dbReference type="AlphaFoldDB" id="A0A8S9Z949"/>
<dbReference type="PANTHER" id="PTHR12378">
    <property type="entry name" value="DESUMOYLATING ISOPEPTIDASE"/>
    <property type="match status" value="1"/>
</dbReference>
<dbReference type="GO" id="GO:0070646">
    <property type="term" value="P:protein modification by small protein removal"/>
    <property type="evidence" value="ECO:0007669"/>
    <property type="project" value="TreeGrafter"/>
</dbReference>
<dbReference type="Gene3D" id="3.90.1720.30">
    <property type="entry name" value="PPPDE domains"/>
    <property type="match status" value="2"/>
</dbReference>
<dbReference type="Pfam" id="PF05903">
    <property type="entry name" value="Peptidase_C97"/>
    <property type="match status" value="1"/>
</dbReference>
<gene>
    <name evidence="5" type="ORF">EG68_00753</name>
</gene>
<reference evidence="5" key="1">
    <citation type="submission" date="2019-07" db="EMBL/GenBank/DDBJ databases">
        <title>Annotation for the trematode Paragonimus miyazaki's.</title>
        <authorList>
            <person name="Choi Y.-J."/>
        </authorList>
    </citation>
    <scope>NUCLEOTIDE SEQUENCE</scope>
    <source>
        <strain evidence="5">Japan</strain>
    </source>
</reference>
<dbReference type="GO" id="GO:0008233">
    <property type="term" value="F:peptidase activity"/>
    <property type="evidence" value="ECO:0007669"/>
    <property type="project" value="UniProtKB-KW"/>
</dbReference>
<dbReference type="Proteomes" id="UP000822476">
    <property type="component" value="Unassembled WGS sequence"/>
</dbReference>
<sequence>MFDVYLYVYDLSFGMARTLGSAFLGKHIEGIWHTSVGGTELRQPIRKVYMGQTTITENDLCRYLERLALTQFRFVIDHHFSLFIYCFRGGDYRLFDHNCNTFSNHLVGHLTSKQIPPYILDLPDEIASTPLGAALKPALNMLSAGLNNVPQFGLQQSSTKGTNNHSLEEIEHLFRPIFFDEPLPSDIQSHRIHLYWSTDSHNSARADYAAAIAEAIVNEDSVEHITPEHYCLLGRSFLTRDHSSLIFLSQLMSCDLHVLCFYSILGLNLRSMGPHLADSVYFEYTFCFTSFLMNRTDLGSLETMDQCLAACELFRLAIWRIPSLLTAMLTDPNGYLHHLAESKLPTSRPHEMLDLYASMAKLLCNCLGLSHSWPVSADNELHLSLAPVLHICLLLLDHENHRLKQDSNARGAVVLPEHRHIGLALAHNMALCLWLSCDEALELTIYLIHLAVTQDKSYKQPIEAIYLMRAIYFLVVRFPVLADFARAYNLSGCLTAVLNEITDDASTVVEPKRHESSTVQDETSMDYLIVTRLLDYLTVNASDAV</sequence>
<keyword evidence="2" id="KW-0645">Protease</keyword>
<dbReference type="InterPro" id="IPR042266">
    <property type="entry name" value="PPPDE_sf"/>
</dbReference>
<accession>A0A8S9Z949</accession>
<dbReference type="OrthoDB" id="6227366at2759"/>
<dbReference type="GO" id="GO:0006508">
    <property type="term" value="P:proteolysis"/>
    <property type="evidence" value="ECO:0007669"/>
    <property type="project" value="UniProtKB-KW"/>
</dbReference>
<protein>
    <recommendedName>
        <fullName evidence="4">PPPDE domain-containing protein</fullName>
    </recommendedName>
</protein>
<dbReference type="PANTHER" id="PTHR12378:SF7">
    <property type="entry name" value="DESUMOYLATING ISOPEPTIDASE 1"/>
    <property type="match status" value="1"/>
</dbReference>
<evidence type="ECO:0000313" key="5">
    <source>
        <dbReference type="EMBL" id="KAF7262013.1"/>
    </source>
</evidence>
<proteinExistence type="inferred from homology"/>